<dbReference type="GO" id="GO:0005524">
    <property type="term" value="F:ATP binding"/>
    <property type="evidence" value="ECO:0007669"/>
    <property type="project" value="UniProtKB-UniRule"/>
</dbReference>
<evidence type="ECO:0000259" key="8">
    <source>
        <dbReference type="PROSITE" id="PS50011"/>
    </source>
</evidence>
<keyword evidence="4" id="KW-0472">Membrane</keyword>
<evidence type="ECO:0000256" key="6">
    <source>
        <dbReference type="ARBA" id="ARBA00023180"/>
    </source>
</evidence>
<evidence type="ECO:0000313" key="9">
    <source>
        <dbReference type="EMBL" id="KAG8233930.1"/>
    </source>
</evidence>
<dbReference type="OrthoDB" id="6077854at2759"/>
<dbReference type="PROSITE" id="PS50011">
    <property type="entry name" value="PROTEIN_KINASE_DOM"/>
    <property type="match status" value="1"/>
</dbReference>
<feature type="binding site" evidence="7">
    <location>
        <position position="110"/>
    </location>
    <ligand>
        <name>ATP</name>
        <dbReference type="ChEBI" id="CHEBI:30616"/>
    </ligand>
</feature>
<name>A0A8K0P302_LADFU</name>
<proteinExistence type="predicted"/>
<comment type="subcellular location">
    <subcellularLocation>
        <location evidence="1">Membrane</location>
        <topology evidence="1">Single-pass membrane protein</topology>
    </subcellularLocation>
</comment>
<dbReference type="InterPro" id="IPR020635">
    <property type="entry name" value="Tyr_kinase_cat_dom"/>
</dbReference>
<evidence type="ECO:0000256" key="3">
    <source>
        <dbReference type="ARBA" id="ARBA00022989"/>
    </source>
</evidence>
<evidence type="ECO:0000256" key="1">
    <source>
        <dbReference type="ARBA" id="ARBA00004167"/>
    </source>
</evidence>
<organism evidence="9 10">
    <name type="scientific">Ladona fulva</name>
    <name type="common">Scarce chaser dragonfly</name>
    <name type="synonym">Libellula fulva</name>
    <dbReference type="NCBI Taxonomy" id="123851"/>
    <lineage>
        <taxon>Eukaryota</taxon>
        <taxon>Metazoa</taxon>
        <taxon>Ecdysozoa</taxon>
        <taxon>Arthropoda</taxon>
        <taxon>Hexapoda</taxon>
        <taxon>Insecta</taxon>
        <taxon>Pterygota</taxon>
        <taxon>Palaeoptera</taxon>
        <taxon>Odonata</taxon>
        <taxon>Epiprocta</taxon>
        <taxon>Anisoptera</taxon>
        <taxon>Libelluloidea</taxon>
        <taxon>Libellulidae</taxon>
        <taxon>Ladona</taxon>
    </lineage>
</organism>
<dbReference type="GO" id="GO:0004714">
    <property type="term" value="F:transmembrane receptor protein tyrosine kinase activity"/>
    <property type="evidence" value="ECO:0007669"/>
    <property type="project" value="TreeGrafter"/>
</dbReference>
<evidence type="ECO:0000256" key="5">
    <source>
        <dbReference type="ARBA" id="ARBA00023157"/>
    </source>
</evidence>
<feature type="domain" description="Protein kinase" evidence="8">
    <location>
        <begin position="76"/>
        <end position="201"/>
    </location>
</feature>
<dbReference type="InterPro" id="IPR017441">
    <property type="entry name" value="Protein_kinase_ATP_BS"/>
</dbReference>
<dbReference type="PROSITE" id="PS00107">
    <property type="entry name" value="PROTEIN_KINASE_ATP"/>
    <property type="match status" value="1"/>
</dbReference>
<evidence type="ECO:0000313" key="10">
    <source>
        <dbReference type="Proteomes" id="UP000792457"/>
    </source>
</evidence>
<evidence type="ECO:0000256" key="2">
    <source>
        <dbReference type="ARBA" id="ARBA00022692"/>
    </source>
</evidence>
<dbReference type="SUPFAM" id="SSF56112">
    <property type="entry name" value="Protein kinase-like (PK-like)"/>
    <property type="match status" value="1"/>
</dbReference>
<sequence>MQTYFVGEGALLDCKVDGIHEPHVFWFKKNVLALTAQDVAAFHEGALLTVDPDLAIDEQADLLPYNKDFEFPREKLKLGRQIGSGAFGRVVKAEAEGLKEEEKFTTVAVKMIKPHADISHLKALMTELKILIYIEELLVIMEYCRYGNLHSYLHRHRESFINQVHPVTDVVDFSLGKDAVLEISREEISMNPSGETSKGSR</sequence>
<protein>
    <recommendedName>
        <fullName evidence="8">Protein kinase domain-containing protein</fullName>
    </recommendedName>
</protein>
<dbReference type="EMBL" id="KZ308753">
    <property type="protein sequence ID" value="KAG8233930.1"/>
    <property type="molecule type" value="Genomic_DNA"/>
</dbReference>
<evidence type="ECO:0000256" key="7">
    <source>
        <dbReference type="PROSITE-ProRule" id="PRU10141"/>
    </source>
</evidence>
<dbReference type="Proteomes" id="UP000792457">
    <property type="component" value="Unassembled WGS sequence"/>
</dbReference>
<keyword evidence="2" id="KW-0812">Transmembrane</keyword>
<keyword evidence="3" id="KW-1133">Transmembrane helix</keyword>
<dbReference type="GO" id="GO:0007169">
    <property type="term" value="P:cell surface receptor protein tyrosine kinase signaling pathway"/>
    <property type="evidence" value="ECO:0007669"/>
    <property type="project" value="TreeGrafter"/>
</dbReference>
<dbReference type="PANTHER" id="PTHR24416">
    <property type="entry name" value="TYROSINE-PROTEIN KINASE RECEPTOR"/>
    <property type="match status" value="1"/>
</dbReference>
<keyword evidence="7" id="KW-0547">Nucleotide-binding</keyword>
<dbReference type="AlphaFoldDB" id="A0A8K0P302"/>
<dbReference type="InterPro" id="IPR011009">
    <property type="entry name" value="Kinase-like_dom_sf"/>
</dbReference>
<evidence type="ECO:0000256" key="4">
    <source>
        <dbReference type="ARBA" id="ARBA00023136"/>
    </source>
</evidence>
<feature type="non-terminal residue" evidence="9">
    <location>
        <position position="1"/>
    </location>
</feature>
<dbReference type="InterPro" id="IPR050122">
    <property type="entry name" value="RTK"/>
</dbReference>
<reference evidence="9" key="2">
    <citation type="submission" date="2017-10" db="EMBL/GenBank/DDBJ databases">
        <title>Ladona fulva Genome sequencing and assembly.</title>
        <authorList>
            <person name="Murali S."/>
            <person name="Richards S."/>
            <person name="Bandaranaike D."/>
            <person name="Bellair M."/>
            <person name="Blankenburg K."/>
            <person name="Chao H."/>
            <person name="Dinh H."/>
            <person name="Doddapaneni H."/>
            <person name="Dugan-Rocha S."/>
            <person name="Elkadiri S."/>
            <person name="Gnanaolivu R."/>
            <person name="Hernandez B."/>
            <person name="Skinner E."/>
            <person name="Javaid M."/>
            <person name="Lee S."/>
            <person name="Li M."/>
            <person name="Ming W."/>
            <person name="Munidasa M."/>
            <person name="Muniz J."/>
            <person name="Nguyen L."/>
            <person name="Hughes D."/>
            <person name="Osuji N."/>
            <person name="Pu L.-L."/>
            <person name="Puazo M."/>
            <person name="Qu C."/>
            <person name="Quiroz J."/>
            <person name="Raj R."/>
            <person name="Weissenberger G."/>
            <person name="Xin Y."/>
            <person name="Zou X."/>
            <person name="Han Y."/>
            <person name="Worley K."/>
            <person name="Muzny D."/>
            <person name="Gibbs R."/>
        </authorList>
    </citation>
    <scope>NUCLEOTIDE SEQUENCE</scope>
    <source>
        <strain evidence="9">Sampled in the wild</strain>
    </source>
</reference>
<dbReference type="PANTHER" id="PTHR24416:SF600">
    <property type="entry name" value="PDGF- AND VEGF-RECEPTOR RELATED, ISOFORM J"/>
    <property type="match status" value="1"/>
</dbReference>
<dbReference type="Gene3D" id="3.30.200.20">
    <property type="entry name" value="Phosphorylase Kinase, domain 1"/>
    <property type="match status" value="1"/>
</dbReference>
<gene>
    <name evidence="9" type="ORF">J437_LFUL005136</name>
</gene>
<accession>A0A8K0P302</accession>
<dbReference type="InterPro" id="IPR001245">
    <property type="entry name" value="Ser-Thr/Tyr_kinase_cat_dom"/>
</dbReference>
<comment type="caution">
    <text evidence="9">The sequence shown here is derived from an EMBL/GenBank/DDBJ whole genome shotgun (WGS) entry which is preliminary data.</text>
</comment>
<keyword evidence="10" id="KW-1185">Reference proteome</keyword>
<dbReference type="SUPFAM" id="SSF48726">
    <property type="entry name" value="Immunoglobulin"/>
    <property type="match status" value="1"/>
</dbReference>
<dbReference type="Pfam" id="PF07714">
    <property type="entry name" value="PK_Tyr_Ser-Thr"/>
    <property type="match status" value="1"/>
</dbReference>
<keyword evidence="5" id="KW-1015">Disulfide bond</keyword>
<keyword evidence="6" id="KW-0325">Glycoprotein</keyword>
<dbReference type="GO" id="GO:0043235">
    <property type="term" value="C:receptor complex"/>
    <property type="evidence" value="ECO:0007669"/>
    <property type="project" value="TreeGrafter"/>
</dbReference>
<dbReference type="InterPro" id="IPR036179">
    <property type="entry name" value="Ig-like_dom_sf"/>
</dbReference>
<dbReference type="InterPro" id="IPR000719">
    <property type="entry name" value="Prot_kinase_dom"/>
</dbReference>
<dbReference type="GO" id="GO:0005886">
    <property type="term" value="C:plasma membrane"/>
    <property type="evidence" value="ECO:0007669"/>
    <property type="project" value="TreeGrafter"/>
</dbReference>
<keyword evidence="7" id="KW-0067">ATP-binding</keyword>
<dbReference type="SMART" id="SM00219">
    <property type="entry name" value="TyrKc"/>
    <property type="match status" value="1"/>
</dbReference>
<reference evidence="9" key="1">
    <citation type="submission" date="2013-04" db="EMBL/GenBank/DDBJ databases">
        <authorList>
            <person name="Qu J."/>
            <person name="Murali S.C."/>
            <person name="Bandaranaike D."/>
            <person name="Bellair M."/>
            <person name="Blankenburg K."/>
            <person name="Chao H."/>
            <person name="Dinh H."/>
            <person name="Doddapaneni H."/>
            <person name="Downs B."/>
            <person name="Dugan-Rocha S."/>
            <person name="Elkadiri S."/>
            <person name="Gnanaolivu R.D."/>
            <person name="Hernandez B."/>
            <person name="Javaid M."/>
            <person name="Jayaseelan J.C."/>
            <person name="Lee S."/>
            <person name="Li M."/>
            <person name="Ming W."/>
            <person name="Munidasa M."/>
            <person name="Muniz J."/>
            <person name="Nguyen L."/>
            <person name="Ongeri F."/>
            <person name="Osuji N."/>
            <person name="Pu L.-L."/>
            <person name="Puazo M."/>
            <person name="Qu C."/>
            <person name="Quiroz J."/>
            <person name="Raj R."/>
            <person name="Weissenberger G."/>
            <person name="Xin Y."/>
            <person name="Zou X."/>
            <person name="Han Y."/>
            <person name="Richards S."/>
            <person name="Worley K."/>
            <person name="Muzny D."/>
            <person name="Gibbs R."/>
        </authorList>
    </citation>
    <scope>NUCLEOTIDE SEQUENCE</scope>
    <source>
        <strain evidence="9">Sampled in the wild</strain>
    </source>
</reference>